<keyword evidence="1" id="KW-0472">Membrane</keyword>
<dbReference type="InterPro" id="IPR017853">
    <property type="entry name" value="GH"/>
</dbReference>
<keyword evidence="1" id="KW-0812">Transmembrane</keyword>
<dbReference type="RefSeq" id="WP_066392061.1">
    <property type="nucleotide sequence ID" value="NZ_CP015378.1"/>
</dbReference>
<accession>A0A160IK98</accession>
<proteinExistence type="predicted"/>
<dbReference type="KEGG" id="fpn:ABE65_005145"/>
<dbReference type="STRING" id="1221500.ABE65_005145"/>
<dbReference type="SUPFAM" id="SSF51445">
    <property type="entry name" value="(Trans)glycosidases"/>
    <property type="match status" value="1"/>
</dbReference>
<keyword evidence="3" id="KW-1185">Reference proteome</keyword>
<organism evidence="2 3">
    <name type="scientific">Fictibacillus phosphorivorans</name>
    <dbReference type="NCBI Taxonomy" id="1221500"/>
    <lineage>
        <taxon>Bacteria</taxon>
        <taxon>Bacillati</taxon>
        <taxon>Bacillota</taxon>
        <taxon>Bacilli</taxon>
        <taxon>Bacillales</taxon>
        <taxon>Fictibacillaceae</taxon>
        <taxon>Fictibacillus</taxon>
    </lineage>
</organism>
<dbReference type="Proteomes" id="UP000076623">
    <property type="component" value="Chromosome"/>
</dbReference>
<dbReference type="AlphaFoldDB" id="A0A160IK98"/>
<sequence length="1065" mass="122990">MNSQQKSRKRFFFLFILLIIGLITSPFWMWWIKQDNMLDVAIVDKTINEDSFREHNGLVWTLNHLKIVNKKEEAYQEDKHFYKNVPTSNKGKEPDILYVADSYGVEVLNQENKPSVKGGLTPSEVENIRRTVMSGKTNLIAEFNTFASPTGKEAREGISELLNVEWSGWIGRYFIDLNGKEVPSWVKRNYKDRYGEWTFKSGGMLFVHEKGEMVILENKDLKKKGAQFSFTKEGKKSYGLDASVPYHYWFDIIKPINSQEVMANYELKLTDTGKSKLLKHQIPLMFPAIIQHQNAIYKTTYFAGDYADQAELPELYQTWGISFIKQKFALDDGQGSTFYWKVYLPLMKSILQNEQSIKKPDSTTQIQEKNGIKINAKASGDYLQVLEDGKWKNFLIKGVNMGIAKPGSFPGETAISKSEYFRWFKRIGEMNANAIRVYTIHPPGFYEAFYEYNKIAKKPLYLFHGVWVNEDQLKAKQDVYAPEVTESFKKEIKHVVDIVHGQANIPKLPGHAGGEYKNDISPYVLGFILGVEWDPEVVVSTNEKHQSKNRFDGQYFSSSNASPFENWLASMLNYATDYETKTYQWQHAMSHVNWVTTDTLKHPAEPSEKEDKVSVDPNSLKPQNAFKSGYFASYHVYPYYPDFLNYEKKYLEYVDHRGKKNNYAGYLHDLRKVHDMPVVVAEFGVPSSRGITHENAFGWNQGHHSEKDQGKYNTRLFEDIVEEQMAGGMVFTWQDEWFKRTWNTMDFDNPDRRPYWSNAQTNEQQFGLLSFDPESPIRVDGEVEDWVDLAPYQKSSSKSNDLKALYVTSDNRYVYMRLDYNSRIDRESMNTTILIDTIRNQGQLSSPDGVVKLDAGAEFAINLTNAKNSRILVDSYYDSNYYMYGHELKMIEQKSYADQKNNGIYHPIEMALNKELTIPSTKEVIPFQSFETGKLRFGNGNPEGKDYDSLTDVSVNEKEGIIEIRIPWLLLNVKDPSLHEVMGDMWEGTLSASEKTDGFAIAAYTYKANGAVSDSLPQSKEGMISLQNVRKYMWNEWDEPVYQERLKQSYYELQKTFGNVKEAGE</sequence>
<dbReference type="EMBL" id="CP015378">
    <property type="protein sequence ID" value="ANC76226.1"/>
    <property type="molecule type" value="Genomic_DNA"/>
</dbReference>
<name>A0A160IK98_9BACL</name>
<keyword evidence="1" id="KW-1133">Transmembrane helix</keyword>
<evidence type="ECO:0000313" key="3">
    <source>
        <dbReference type="Proteomes" id="UP000076623"/>
    </source>
</evidence>
<dbReference type="Gene3D" id="3.20.20.80">
    <property type="entry name" value="Glycosidases"/>
    <property type="match status" value="1"/>
</dbReference>
<evidence type="ECO:0000256" key="1">
    <source>
        <dbReference type="SAM" id="Phobius"/>
    </source>
</evidence>
<evidence type="ECO:0008006" key="4">
    <source>
        <dbReference type="Google" id="ProtNLM"/>
    </source>
</evidence>
<gene>
    <name evidence="2" type="ORF">ABE65_005145</name>
</gene>
<evidence type="ECO:0000313" key="2">
    <source>
        <dbReference type="EMBL" id="ANC76226.1"/>
    </source>
</evidence>
<feature type="transmembrane region" description="Helical" evidence="1">
    <location>
        <begin position="12"/>
        <end position="31"/>
    </location>
</feature>
<protein>
    <recommendedName>
        <fullName evidence="4">Family 2 glycosyl transferase</fullName>
    </recommendedName>
</protein>
<reference evidence="2 3" key="1">
    <citation type="submission" date="2016-04" db="EMBL/GenBank/DDBJ databases">
        <title>Complete genome sequence of Fictibacillus phosphorivorans G25-29, a strain toxic to nematodes.</title>
        <authorList>
            <person name="Zheng Z."/>
        </authorList>
    </citation>
    <scope>NUCLEOTIDE SEQUENCE [LARGE SCALE GENOMIC DNA]</scope>
    <source>
        <strain evidence="2 3">G25-29</strain>
    </source>
</reference>